<organism evidence="1 2">
    <name type="scientific">Cloacibacterium normanense</name>
    <dbReference type="NCBI Taxonomy" id="237258"/>
    <lineage>
        <taxon>Bacteria</taxon>
        <taxon>Pseudomonadati</taxon>
        <taxon>Bacteroidota</taxon>
        <taxon>Flavobacteriia</taxon>
        <taxon>Flavobacteriales</taxon>
        <taxon>Weeksellaceae</taxon>
    </lineage>
</organism>
<dbReference type="Proteomes" id="UP000095601">
    <property type="component" value="Unassembled WGS sequence"/>
</dbReference>
<keyword evidence="2" id="KW-1185">Reference proteome</keyword>
<dbReference type="OrthoDB" id="645138at2"/>
<dbReference type="AlphaFoldDB" id="A0A1E5UI20"/>
<dbReference type="KEGG" id="cnr:EB819_06635"/>
<dbReference type="STRING" id="237258.SAMN04489756_10217"/>
<comment type="caution">
    <text evidence="1">The sequence shown here is derived from an EMBL/GenBank/DDBJ whole genome shotgun (WGS) entry which is preliminary data.</text>
</comment>
<evidence type="ECO:0000313" key="2">
    <source>
        <dbReference type="Proteomes" id="UP000095601"/>
    </source>
</evidence>
<proteinExistence type="predicted"/>
<gene>
    <name evidence="1" type="ORF">BHF72_1203</name>
</gene>
<dbReference type="RefSeq" id="WP_069796752.1">
    <property type="nucleotide sequence ID" value="NZ_CP034157.1"/>
</dbReference>
<name>A0A1E5UI20_9FLAO</name>
<protein>
    <submittedName>
        <fullName evidence="1">Uncharacterized protein</fullName>
    </submittedName>
</protein>
<accession>A0A1E5UI20</accession>
<dbReference type="EMBL" id="MKGI01000005">
    <property type="protein sequence ID" value="OEL12448.1"/>
    <property type="molecule type" value="Genomic_DNA"/>
</dbReference>
<reference evidence="1 2" key="1">
    <citation type="submission" date="2016-09" db="EMBL/GenBank/DDBJ databases">
        <authorList>
            <person name="Capua I."/>
            <person name="De Benedictis P."/>
            <person name="Joannis T."/>
            <person name="Lombin L.H."/>
            <person name="Cattoli G."/>
        </authorList>
    </citation>
    <scope>NUCLEOTIDE SEQUENCE [LARGE SCALE GENOMIC DNA]</scope>
    <source>
        <strain evidence="1 2">NRS-1</strain>
    </source>
</reference>
<evidence type="ECO:0000313" key="1">
    <source>
        <dbReference type="EMBL" id="OEL12448.1"/>
    </source>
</evidence>
<sequence length="249" mass="27755">MAREMSILKLRGKLDGMSFYKNSEGHFVRAKGGVERNRIMNDPNYERTRENMSEFGTIASSGKLLRNSISILMNRAKDTRTSNRIVSLMSTIKNLDNQSLRGQRKVAEGIKSVEGKRVLEGFDFNKNSPLGILFKAPYTLDVEAGSVNIALFNPKEHLLLPEYATHVSLSIACASLDFELQQSEVAYSEVHTIAIDADAAPLEIGLENLPTLEGTLFYLLLVELMQEINGQLYPLKNGTYNALNLIKVV</sequence>